<evidence type="ECO:0000313" key="2">
    <source>
        <dbReference type="Proteomes" id="UP000277007"/>
    </source>
</evidence>
<dbReference type="GO" id="GO:0009288">
    <property type="term" value="C:bacterial-type flagellum"/>
    <property type="evidence" value="ECO:0007669"/>
    <property type="project" value="InterPro"/>
</dbReference>
<dbReference type="RefSeq" id="WP_126613306.1">
    <property type="nucleotide sequence ID" value="NZ_JBHUCY010000053.1"/>
</dbReference>
<comment type="caution">
    <text evidence="1">The sequence shown here is derived from an EMBL/GenBank/DDBJ whole genome shotgun (WGS) entry which is preliminary data.</text>
</comment>
<accession>A0A3S0K6H8</accession>
<dbReference type="PANTHER" id="PTHR42792:SF1">
    <property type="entry name" value="FLAGELLAR HOOK-ASSOCIATED PROTEIN 3"/>
    <property type="match status" value="1"/>
</dbReference>
<name>A0A3S0K6H8_9PROT</name>
<dbReference type="Proteomes" id="UP000277007">
    <property type="component" value="Unassembled WGS sequence"/>
</dbReference>
<organism evidence="1 2">
    <name type="scientific">Azospirillum griseum</name>
    <dbReference type="NCBI Taxonomy" id="2496639"/>
    <lineage>
        <taxon>Bacteria</taxon>
        <taxon>Pseudomonadati</taxon>
        <taxon>Pseudomonadota</taxon>
        <taxon>Alphaproteobacteria</taxon>
        <taxon>Rhodospirillales</taxon>
        <taxon>Azospirillaceae</taxon>
        <taxon>Azospirillum</taxon>
    </lineage>
</organism>
<dbReference type="PANTHER" id="PTHR42792">
    <property type="entry name" value="FLAGELLIN"/>
    <property type="match status" value="1"/>
</dbReference>
<gene>
    <name evidence="1" type="ORF">EJ903_06545</name>
</gene>
<reference evidence="1 2" key="1">
    <citation type="submission" date="2018-12" db="EMBL/GenBank/DDBJ databases">
        <authorList>
            <person name="Yang Y."/>
        </authorList>
    </citation>
    <scope>NUCLEOTIDE SEQUENCE [LARGE SCALE GENOMIC DNA]</scope>
    <source>
        <strain evidence="1 2">L-25-5w-1</strain>
    </source>
</reference>
<proteinExistence type="predicted"/>
<dbReference type="OrthoDB" id="7312911at2"/>
<evidence type="ECO:0008006" key="3">
    <source>
        <dbReference type="Google" id="ProtNLM"/>
    </source>
</evidence>
<dbReference type="GO" id="GO:0005198">
    <property type="term" value="F:structural molecule activity"/>
    <property type="evidence" value="ECO:0007669"/>
    <property type="project" value="InterPro"/>
</dbReference>
<evidence type="ECO:0000313" key="1">
    <source>
        <dbReference type="EMBL" id="RTR22480.1"/>
    </source>
</evidence>
<dbReference type="InterPro" id="IPR001492">
    <property type="entry name" value="Flagellin"/>
</dbReference>
<keyword evidence="2" id="KW-1185">Reference proteome</keyword>
<protein>
    <recommendedName>
        <fullName evidence="3">Flagellin C-terminal helical region</fullName>
    </recommendedName>
</protein>
<sequence>MSSITQVSSYSQYLSLVRNLSNGQNNVDTLSQQLTTGKKSTDLNAYGTDTQKLLDLRSEMARRDNYIQNINTAAPRVQATDKVLTALEKMASDWQSSNLMPFQPGPASITSAYNANADAMKVSVDTANSKLTIGARYTVTAIPSQTGNNGSFDVTVTDGLGGKTTRTLNLKTTPPSDGKGYNFTMSGGPGDGTVLNLNFDKLSAASNSSFTVSFPQADQMKDRAEGAMRDIQEYMNQRFGDRFLFSGSRYSQEPVTNLMATKQTSKVTFNGAVTNTGDYYEVTVNGKTFGYQIQSTDAKTLTFIAQTLNTQINAASPALPMTVSTANGIITLVGNDPGQTFTVSTRVQNAATVENSSDTVQTTQTPTATLPQIQRFTLNGANVDIGDTFEMEIAVGDPDDPYNQKYYAQYPNEPKDLPAYQSYKISYTVTDTDFAAGTTTVSAVADKLRQQFAAAKPQPPVTIDAVGSGAGIGLTSTANLDPNHPNRTQLFSTSVKVTNGSLDNTVSVATLPPEADAITDVPYVDPPDLPFYDSEYLTKGKNADAYRKSQVSIDDGLNLSYGVSADEKGFQTLVQAFRMARVAATHPGKYDEYISKSRELMSQANDQLRSIHSKVASDMATLEGTKTTHTDANATLTERVAKIEGIDQTEVAARLSTSMNTLQAAYTVAGQTKRLSLLNYLS</sequence>
<dbReference type="AlphaFoldDB" id="A0A3S0K6H8"/>
<dbReference type="EMBL" id="RXMA01000004">
    <property type="protein sequence ID" value="RTR22480.1"/>
    <property type="molecule type" value="Genomic_DNA"/>
</dbReference>
<dbReference type="SUPFAM" id="SSF64518">
    <property type="entry name" value="Phase 1 flagellin"/>
    <property type="match status" value="2"/>
</dbReference>